<dbReference type="OrthoDB" id="387176at2759"/>
<dbReference type="InterPro" id="IPR002989">
    <property type="entry name" value="Mycobac_pentapep"/>
</dbReference>
<sequence length="851" mass="97034">MKNILFDYGHNVLFHISPLNACTYLFLKCKIIYLKNSFPFFFLLLPIIDDDYSDDDDNSTQNVRTVNSGAYENRQGGETGRLGFNTNTGAYNAGAYNAGIYNAGDYNAGHYNTGHYNTGHYNTGHYNTGHYNTGHYNTGHYNMDPQMNTIYGINYGTSPGYSYLENFNSSLGALRGLQPEFSSYEMRDDVSLIYFMQAVAFATVAFLSVVLRKKHMLRPGISKREFESTLPNLGRKEEKSTNIDYQKFEDVVTRPSSPFFEEELNNYNETDPLLPNADNYDERHSPLPENVRNSDYDDEEEVDEDDREISSDEGEYYLHEREIHNLMNTPYSSPETHMANPFDDLSNQVSSNNTQGRTYQEPNYGEVYEGAQFVDRYHMSNSDASLFYNDTNNSSRNNNQQNFHYGYEHAPYADIFRYPNYANMYRMTNYESNNGSNNGNNNAGGNHGSRNSNSSGKNMSHSNIGYNNLNINNENNSAVSGGRRGGMDAQNPAFGFDDARFADSYGDNYEDEIFTNSNYGNPFENDDDEDTSANGQSANGASNLLHDQNVNSYGYTNYGFQFDQVDHNNNVFYNNPFVDGNNPFEMESEEISNSSTTPHVDISSHVEENYEEKQNIEENEKGGNSEQTEKFETIEKSEKSEKVAKKLADDSGDEEDDPISDYDKFMHLESERQKEREHVNALKVNLEKYKNVGASKVPLEKLEEESDQEYSSTVEKNIVNNKDDLEEENEQGEVEEDEEEEAAPHENGSSNASEYVHHEEGKGLELEEKQDNFEDISESDIVVDHNVQEEDNFEAPLYDTQEQEVEISNGEEAEEEIEESDEVVEESDEAMDDSIEDDTYEDIIDEARNEE</sequence>
<keyword evidence="2" id="KW-1133">Transmembrane helix</keyword>
<dbReference type="GeneID" id="39747133"/>
<feature type="compositionally biased region" description="Acidic residues" evidence="1">
    <location>
        <begin position="296"/>
        <end position="314"/>
    </location>
</feature>
<proteinExistence type="predicted"/>
<feature type="region of interest" description="Disordered" evidence="1">
    <location>
        <begin position="512"/>
        <end position="545"/>
    </location>
</feature>
<feature type="transmembrane region" description="Helical" evidence="2">
    <location>
        <begin position="192"/>
        <end position="211"/>
    </location>
</feature>
<evidence type="ECO:0000256" key="1">
    <source>
        <dbReference type="SAM" id="MobiDB-lite"/>
    </source>
</evidence>
<reference evidence="4" key="1">
    <citation type="submission" date="2017-04" db="EMBL/GenBank/DDBJ databases">
        <title>Plasmodium gonderi genome.</title>
        <authorList>
            <person name="Arisue N."/>
            <person name="Honma H."/>
            <person name="Kawai S."/>
            <person name="Tougan T."/>
            <person name="Tanabe K."/>
            <person name="Horii T."/>
        </authorList>
    </citation>
    <scope>NUCLEOTIDE SEQUENCE [LARGE SCALE GENOMIC DNA]</scope>
    <source>
        <strain evidence="4">ATCC 30045</strain>
    </source>
</reference>
<evidence type="ECO:0000313" key="3">
    <source>
        <dbReference type="EMBL" id="GAW80420.1"/>
    </source>
</evidence>
<feature type="compositionally biased region" description="Acidic residues" evidence="1">
    <location>
        <begin position="801"/>
        <end position="844"/>
    </location>
</feature>
<feature type="region of interest" description="Disordered" evidence="1">
    <location>
        <begin position="268"/>
        <end position="314"/>
    </location>
</feature>
<evidence type="ECO:0000256" key="2">
    <source>
        <dbReference type="SAM" id="Phobius"/>
    </source>
</evidence>
<dbReference type="RefSeq" id="XP_028543009.1">
    <property type="nucleotide sequence ID" value="XM_028687208.1"/>
</dbReference>
<feature type="compositionally biased region" description="Acidic residues" evidence="1">
    <location>
        <begin position="650"/>
        <end position="660"/>
    </location>
</feature>
<feature type="region of interest" description="Disordered" evidence="1">
    <location>
        <begin position="433"/>
        <end position="468"/>
    </location>
</feature>
<keyword evidence="2" id="KW-0472">Membrane</keyword>
<dbReference type="Proteomes" id="UP000195521">
    <property type="component" value="Unassembled WGS sequence"/>
</dbReference>
<feature type="compositionally biased region" description="Basic and acidic residues" evidence="1">
    <location>
        <begin position="607"/>
        <end position="649"/>
    </location>
</feature>
<protein>
    <submittedName>
        <fullName evidence="3">Uncharacterized protein</fullName>
    </submittedName>
</protein>
<feature type="compositionally biased region" description="Polar residues" evidence="1">
    <location>
        <begin position="709"/>
        <end position="720"/>
    </location>
</feature>
<feature type="region of interest" description="Disordered" evidence="1">
    <location>
        <begin position="583"/>
        <end position="602"/>
    </location>
</feature>
<dbReference type="AlphaFoldDB" id="A0A1Y1JDU0"/>
<feature type="compositionally biased region" description="Acidic residues" evidence="1">
    <location>
        <begin position="724"/>
        <end position="741"/>
    </location>
</feature>
<organism evidence="3 4">
    <name type="scientific">Plasmodium gonderi</name>
    <dbReference type="NCBI Taxonomy" id="77519"/>
    <lineage>
        <taxon>Eukaryota</taxon>
        <taxon>Sar</taxon>
        <taxon>Alveolata</taxon>
        <taxon>Apicomplexa</taxon>
        <taxon>Aconoidasida</taxon>
        <taxon>Haemosporida</taxon>
        <taxon>Plasmodiidae</taxon>
        <taxon>Plasmodium</taxon>
        <taxon>Plasmodium (Plasmodium)</taxon>
    </lineage>
</organism>
<feature type="region of interest" description="Disordered" evidence="1">
    <location>
        <begin position="793"/>
        <end position="851"/>
    </location>
</feature>
<keyword evidence="2" id="KW-0812">Transmembrane</keyword>
<comment type="caution">
    <text evidence="3">The sequence shown here is derived from an EMBL/GenBank/DDBJ whole genome shotgun (WGS) entry which is preliminary data.</text>
</comment>
<dbReference type="OMA" id="KNYENRM"/>
<evidence type="ECO:0000313" key="4">
    <source>
        <dbReference type="Proteomes" id="UP000195521"/>
    </source>
</evidence>
<feature type="compositionally biased region" description="Basic and acidic residues" evidence="1">
    <location>
        <begin position="661"/>
        <end position="690"/>
    </location>
</feature>
<dbReference type="Pfam" id="PF01469">
    <property type="entry name" value="Pentapeptide_2"/>
    <property type="match status" value="1"/>
</dbReference>
<feature type="compositionally biased region" description="Polar residues" evidence="1">
    <location>
        <begin position="532"/>
        <end position="545"/>
    </location>
</feature>
<feature type="compositionally biased region" description="Basic and acidic residues" evidence="1">
    <location>
        <begin position="755"/>
        <end position="772"/>
    </location>
</feature>
<feature type="region of interest" description="Disordered" evidence="1">
    <location>
        <begin position="607"/>
        <end position="776"/>
    </location>
</feature>
<name>A0A1Y1JDU0_PLAGO</name>
<dbReference type="EMBL" id="BDQF01000008">
    <property type="protein sequence ID" value="GAW80420.1"/>
    <property type="molecule type" value="Genomic_DNA"/>
</dbReference>
<accession>A0A1Y1JDU0</accession>
<gene>
    <name evidence="3" type="ORF">PGO_073350</name>
</gene>
<keyword evidence="4" id="KW-1185">Reference proteome</keyword>